<sequence>MRISITIVFALLLSLTVALPQLSEIKTGARIAQRSTSSASDNPSTSTTTSLLYHTRPQVKQPFDDTTPVVTVRFTRTVTDTIPSEYTVHVTKTFTTTIWETADSVSTTTIQIQYGSSPSWGGVIFGNSSSTRIQYEGSSSSLASLLSEGSNTTQQDVISSPETVTSTSSCPSITSSDSTLRSTTNEVIMSTQSPAVVMSSSTSSSISTSSIPETAKTSPSIASHVQNNMGQTLSVNVGYPPVVTPFLPPA</sequence>
<name>A0A194X5V7_MOLSC</name>
<keyword evidence="4" id="KW-1185">Reference proteome</keyword>
<dbReference type="EMBL" id="KQ947418">
    <property type="protein sequence ID" value="KUJ15563.1"/>
    <property type="molecule type" value="Genomic_DNA"/>
</dbReference>
<feature type="compositionally biased region" description="Low complexity" evidence="1">
    <location>
        <begin position="163"/>
        <end position="179"/>
    </location>
</feature>
<evidence type="ECO:0000313" key="4">
    <source>
        <dbReference type="Proteomes" id="UP000070700"/>
    </source>
</evidence>
<dbReference type="Proteomes" id="UP000070700">
    <property type="component" value="Unassembled WGS sequence"/>
</dbReference>
<dbReference type="InParanoid" id="A0A194X5V7"/>
<evidence type="ECO:0000256" key="1">
    <source>
        <dbReference type="SAM" id="MobiDB-lite"/>
    </source>
</evidence>
<gene>
    <name evidence="3" type="ORF">LY89DRAFT_783692</name>
</gene>
<feature type="region of interest" description="Disordered" evidence="1">
    <location>
        <begin position="200"/>
        <end position="220"/>
    </location>
</feature>
<feature type="compositionally biased region" description="Low complexity" evidence="1">
    <location>
        <begin position="200"/>
        <end position="211"/>
    </location>
</feature>
<feature type="region of interest" description="Disordered" evidence="1">
    <location>
        <begin position="153"/>
        <end position="182"/>
    </location>
</feature>
<feature type="region of interest" description="Disordered" evidence="1">
    <location>
        <begin position="30"/>
        <end position="49"/>
    </location>
</feature>
<protein>
    <submittedName>
        <fullName evidence="3">Uncharacterized protein</fullName>
    </submittedName>
</protein>
<evidence type="ECO:0000256" key="2">
    <source>
        <dbReference type="SAM" id="SignalP"/>
    </source>
</evidence>
<feature type="compositionally biased region" description="Low complexity" evidence="1">
    <location>
        <begin position="35"/>
        <end position="49"/>
    </location>
</feature>
<feature type="compositionally biased region" description="Polar residues" evidence="1">
    <location>
        <begin position="153"/>
        <end position="162"/>
    </location>
</feature>
<dbReference type="AlphaFoldDB" id="A0A194X5V7"/>
<organism evidence="3 4">
    <name type="scientific">Mollisia scopiformis</name>
    <name type="common">Conifer needle endophyte fungus</name>
    <name type="synonym">Phialocephala scopiformis</name>
    <dbReference type="NCBI Taxonomy" id="149040"/>
    <lineage>
        <taxon>Eukaryota</taxon>
        <taxon>Fungi</taxon>
        <taxon>Dikarya</taxon>
        <taxon>Ascomycota</taxon>
        <taxon>Pezizomycotina</taxon>
        <taxon>Leotiomycetes</taxon>
        <taxon>Helotiales</taxon>
        <taxon>Mollisiaceae</taxon>
        <taxon>Mollisia</taxon>
    </lineage>
</organism>
<dbReference type="RefSeq" id="XP_018069918.1">
    <property type="nucleotide sequence ID" value="XM_018222711.1"/>
</dbReference>
<keyword evidence="2" id="KW-0732">Signal</keyword>
<feature type="chain" id="PRO_5008267870" evidence="2">
    <location>
        <begin position="19"/>
        <end position="250"/>
    </location>
</feature>
<dbReference type="KEGG" id="psco:LY89DRAFT_783692"/>
<reference evidence="3 4" key="1">
    <citation type="submission" date="2015-10" db="EMBL/GenBank/DDBJ databases">
        <title>Full genome of DAOMC 229536 Phialocephala scopiformis, a fungal endophyte of spruce producing the potent anti-insectan compound rugulosin.</title>
        <authorList>
            <consortium name="DOE Joint Genome Institute"/>
            <person name="Walker A.K."/>
            <person name="Frasz S.L."/>
            <person name="Seifert K.A."/>
            <person name="Miller J.D."/>
            <person name="Mondo S.J."/>
            <person name="Labutti K."/>
            <person name="Lipzen A."/>
            <person name="Dockter R."/>
            <person name="Kennedy M."/>
            <person name="Grigoriev I.V."/>
            <person name="Spatafora J.W."/>
        </authorList>
    </citation>
    <scope>NUCLEOTIDE SEQUENCE [LARGE SCALE GENOMIC DNA]</scope>
    <source>
        <strain evidence="3 4">CBS 120377</strain>
    </source>
</reference>
<proteinExistence type="predicted"/>
<feature type="signal peptide" evidence="2">
    <location>
        <begin position="1"/>
        <end position="18"/>
    </location>
</feature>
<accession>A0A194X5V7</accession>
<evidence type="ECO:0000313" key="3">
    <source>
        <dbReference type="EMBL" id="KUJ15563.1"/>
    </source>
</evidence>
<dbReference type="GeneID" id="28832437"/>